<evidence type="ECO:0000313" key="4">
    <source>
        <dbReference type="Proteomes" id="UP000034498"/>
    </source>
</evidence>
<evidence type="ECO:0000256" key="1">
    <source>
        <dbReference type="ARBA" id="ARBA00022517"/>
    </source>
</evidence>
<comment type="similarity">
    <text evidence="2">Belongs to the RbfA family.</text>
</comment>
<dbReference type="InterPro" id="IPR000238">
    <property type="entry name" value="RbfA"/>
</dbReference>
<dbReference type="Gene3D" id="3.30.300.20">
    <property type="match status" value="1"/>
</dbReference>
<dbReference type="STRING" id="1618336.US94_C0001G0039"/>
<sequence>MSHRQEKLSALFKKEISILIQETIPEEMGIVTLTELELTANIKEAKVYISLLDKSKEKEALKILNANSKGFQYFLGRKFRMKFTPKLIFLIDHGLDNIEKIDKILRKVSKK</sequence>
<dbReference type="GO" id="GO:0043024">
    <property type="term" value="F:ribosomal small subunit binding"/>
    <property type="evidence" value="ECO:0007669"/>
    <property type="project" value="TreeGrafter"/>
</dbReference>
<dbReference type="PANTHER" id="PTHR33515">
    <property type="entry name" value="RIBOSOME-BINDING FACTOR A, CHLOROPLASTIC-RELATED"/>
    <property type="match status" value="1"/>
</dbReference>
<accession>A0A0G0K4L6</accession>
<organism evidence="3 4">
    <name type="scientific">Berkelbacteria bacterium GW2011_GWB1_38_5</name>
    <dbReference type="NCBI Taxonomy" id="1618336"/>
    <lineage>
        <taxon>Bacteria</taxon>
        <taxon>Candidatus Berkelbacteria</taxon>
    </lineage>
</organism>
<proteinExistence type="inferred from homology"/>
<dbReference type="InterPro" id="IPR015946">
    <property type="entry name" value="KH_dom-like_a/b"/>
</dbReference>
<reference evidence="3 4" key="1">
    <citation type="journal article" date="2015" name="Nature">
        <title>rRNA introns, odd ribosomes, and small enigmatic genomes across a large radiation of phyla.</title>
        <authorList>
            <person name="Brown C.T."/>
            <person name="Hug L.A."/>
            <person name="Thomas B.C."/>
            <person name="Sharon I."/>
            <person name="Castelle C.J."/>
            <person name="Singh A."/>
            <person name="Wilkins M.J."/>
            <person name="Williams K.H."/>
            <person name="Banfield J.F."/>
        </authorList>
    </citation>
    <scope>NUCLEOTIDE SEQUENCE [LARGE SCALE GENOMIC DNA]</scope>
</reference>
<comment type="caution">
    <text evidence="3">The sequence shown here is derived from an EMBL/GenBank/DDBJ whole genome shotgun (WGS) entry which is preliminary data.</text>
</comment>
<evidence type="ECO:0000256" key="2">
    <source>
        <dbReference type="HAMAP-Rule" id="MF_00003"/>
    </source>
</evidence>
<dbReference type="GO" id="GO:0005829">
    <property type="term" value="C:cytosol"/>
    <property type="evidence" value="ECO:0007669"/>
    <property type="project" value="TreeGrafter"/>
</dbReference>
<comment type="subunit">
    <text evidence="2">Monomer. Binds 30S ribosomal subunits, but not 50S ribosomal subunits or 70S ribosomes.</text>
</comment>
<dbReference type="EMBL" id="LBUX01000001">
    <property type="protein sequence ID" value="KKQ74638.1"/>
    <property type="molecule type" value="Genomic_DNA"/>
</dbReference>
<evidence type="ECO:0000313" key="3">
    <source>
        <dbReference type="EMBL" id="KKQ74638.1"/>
    </source>
</evidence>
<gene>
    <name evidence="2" type="primary">rbfA</name>
    <name evidence="3" type="ORF">US94_C0001G0039</name>
</gene>
<dbReference type="Pfam" id="PF02033">
    <property type="entry name" value="RBFA"/>
    <property type="match status" value="1"/>
</dbReference>
<comment type="function">
    <text evidence="2">One of several proteins that assist in the late maturation steps of the functional core of the 30S ribosomal subunit. Associates with free 30S ribosomal subunits (but not with 30S subunits that are part of 70S ribosomes or polysomes). Required for efficient processing of 16S rRNA. May interact with the 5'-terminal helix region of 16S rRNA.</text>
</comment>
<dbReference type="NCBIfam" id="TIGR00082">
    <property type="entry name" value="rbfA"/>
    <property type="match status" value="1"/>
</dbReference>
<dbReference type="PANTHER" id="PTHR33515:SF1">
    <property type="entry name" value="RIBOSOME-BINDING FACTOR A, CHLOROPLASTIC-RELATED"/>
    <property type="match status" value="1"/>
</dbReference>
<name>A0A0G0K4L6_9BACT</name>
<dbReference type="GO" id="GO:0030490">
    <property type="term" value="P:maturation of SSU-rRNA"/>
    <property type="evidence" value="ECO:0007669"/>
    <property type="project" value="UniProtKB-UniRule"/>
</dbReference>
<comment type="subcellular location">
    <subcellularLocation>
        <location evidence="2">Cytoplasm</location>
    </subcellularLocation>
</comment>
<dbReference type="Proteomes" id="UP000034498">
    <property type="component" value="Unassembled WGS sequence"/>
</dbReference>
<dbReference type="HAMAP" id="MF_00003">
    <property type="entry name" value="RbfA"/>
    <property type="match status" value="1"/>
</dbReference>
<protein>
    <recommendedName>
        <fullName evidence="2">Ribosome-binding factor A</fullName>
    </recommendedName>
</protein>
<keyword evidence="1 2" id="KW-0690">Ribosome biogenesis</keyword>
<dbReference type="InterPro" id="IPR020053">
    <property type="entry name" value="Ribosome-bd_factorA_CS"/>
</dbReference>
<dbReference type="AlphaFoldDB" id="A0A0G0K4L6"/>
<dbReference type="SUPFAM" id="SSF89919">
    <property type="entry name" value="Ribosome-binding factor A, RbfA"/>
    <property type="match status" value="1"/>
</dbReference>
<dbReference type="InterPro" id="IPR023799">
    <property type="entry name" value="RbfA_dom_sf"/>
</dbReference>
<dbReference type="PROSITE" id="PS01319">
    <property type="entry name" value="RBFA"/>
    <property type="match status" value="1"/>
</dbReference>
<keyword evidence="2" id="KW-0963">Cytoplasm</keyword>